<dbReference type="RefSeq" id="WP_098703396.1">
    <property type="nucleotide sequence ID" value="NZ_NJGI01000005.1"/>
</dbReference>
<dbReference type="Proteomes" id="UP000222862">
    <property type="component" value="Unassembled WGS sequence"/>
</dbReference>
<proteinExistence type="predicted"/>
<comment type="caution">
    <text evidence="1">The sequence shown here is derived from an EMBL/GenBank/DDBJ whole genome shotgun (WGS) entry which is preliminary data.</text>
</comment>
<sequence>MALTKTQQELIGTFGAIEIEKKPFWSTFTEAKTPYLALSDTIKVDEIMAGMMKAGIIPRGATIPAIKVNGHNRVTITPYIIAGSVGISALDTLSAEAGEVVILNGREMKAKDYDRIQKVTEIKGSIENTKEDIAARVFITGKTKDLNDNDVDLGFVAEENKTKGTSSWTIILTQLVADYYSKTKRYPDKIMVGAKVADDIIKEINAAKTPQFTSKVNIADGGIRIELGGFALPIVTYPANDIGENTDTKVTLYKNVCLIPVYAGLEYVGTDGKPSMIRSEVVLDKTEANKETGQAKMFGKSAPFPLVILPELFRRYNFTDLS</sequence>
<name>A0A2B7YH62_FUSNP</name>
<dbReference type="AlphaFoldDB" id="A0A2B7YH62"/>
<organism evidence="1 2">
    <name type="scientific">Fusobacterium nucleatum subsp. polymorphum</name>
    <name type="common">Fusobacterium polymorphum</name>
    <dbReference type="NCBI Taxonomy" id="76857"/>
    <lineage>
        <taxon>Bacteria</taxon>
        <taxon>Fusobacteriati</taxon>
        <taxon>Fusobacteriota</taxon>
        <taxon>Fusobacteriia</taxon>
        <taxon>Fusobacteriales</taxon>
        <taxon>Fusobacteriaceae</taxon>
        <taxon>Fusobacterium</taxon>
    </lineage>
</organism>
<evidence type="ECO:0008006" key="3">
    <source>
        <dbReference type="Google" id="ProtNLM"/>
    </source>
</evidence>
<protein>
    <recommendedName>
        <fullName evidence="3">Major capsid protein</fullName>
    </recommendedName>
</protein>
<accession>A0A2B7YH62</accession>
<gene>
    <name evidence="1" type="ORF">RN96_10645</name>
</gene>
<evidence type="ECO:0000313" key="2">
    <source>
        <dbReference type="Proteomes" id="UP000222862"/>
    </source>
</evidence>
<reference evidence="1 2" key="1">
    <citation type="submission" date="2017-06" db="EMBL/GenBank/DDBJ databases">
        <title>Genome sequencing of Fusobacterium nucleatum subsp. polymorphum KCOM 1232 (=ChDC F37).</title>
        <authorList>
            <person name="Kook J.-K."/>
            <person name="Park S.-N."/>
            <person name="Lim Y.K."/>
            <person name="Roh H."/>
        </authorList>
    </citation>
    <scope>NUCLEOTIDE SEQUENCE [LARGE SCALE GENOMIC DNA]</scope>
    <source>
        <strain evidence="2">KCOM 1232 ( ChDC F37)</strain>
    </source>
</reference>
<dbReference type="EMBL" id="NJGI01000005">
    <property type="protein sequence ID" value="PGH20625.1"/>
    <property type="molecule type" value="Genomic_DNA"/>
</dbReference>
<evidence type="ECO:0000313" key="1">
    <source>
        <dbReference type="EMBL" id="PGH20625.1"/>
    </source>
</evidence>
<dbReference type="Gene3D" id="3.15.30.10">
    <property type="entry name" value="putative capsid protein of prophage domain like"/>
    <property type="match status" value="1"/>
</dbReference>